<dbReference type="PANTHER" id="PTHR30314:SF3">
    <property type="entry name" value="MITOCHONDRIAL DIVISION PROTEIN FSZA"/>
    <property type="match status" value="1"/>
</dbReference>
<dbReference type="CDD" id="cd02201">
    <property type="entry name" value="FtsZ_type1"/>
    <property type="match status" value="1"/>
</dbReference>
<dbReference type="InterPro" id="IPR000158">
    <property type="entry name" value="Cell_div_FtsZ"/>
</dbReference>
<dbReference type="GO" id="GO:0032153">
    <property type="term" value="C:cell division site"/>
    <property type="evidence" value="ECO:0007669"/>
    <property type="project" value="UniProtKB-UniRule"/>
</dbReference>
<evidence type="ECO:0000256" key="7">
    <source>
        <dbReference type="SAM" id="MobiDB-lite"/>
    </source>
</evidence>
<proteinExistence type="inferred from homology"/>
<comment type="caution">
    <text evidence="10">The sequence shown here is derived from an EMBL/GenBank/DDBJ whole genome shotgun (WGS) entry which is preliminary data.</text>
</comment>
<dbReference type="InterPro" id="IPR037103">
    <property type="entry name" value="Tubulin/FtsZ-like_C"/>
</dbReference>
<keyword evidence="4 6" id="KW-0132">Cell division</keyword>
<feature type="binding site" evidence="4">
    <location>
        <begin position="108"/>
        <end position="110"/>
    </location>
    <ligand>
        <name>GTP</name>
        <dbReference type="ChEBI" id="CHEBI:37565"/>
    </ligand>
</feature>
<dbReference type="SUPFAM" id="SSF52490">
    <property type="entry name" value="Tubulin nucleotide-binding domain-like"/>
    <property type="match status" value="1"/>
</dbReference>
<dbReference type="EMBL" id="LIZT01000029">
    <property type="protein sequence ID" value="KPJ50172.1"/>
    <property type="molecule type" value="Genomic_DNA"/>
</dbReference>
<dbReference type="Pfam" id="PF00091">
    <property type="entry name" value="Tubulin"/>
    <property type="match status" value="1"/>
</dbReference>
<evidence type="ECO:0000256" key="2">
    <source>
        <dbReference type="ARBA" id="ARBA00022741"/>
    </source>
</evidence>
<dbReference type="InterPro" id="IPR036525">
    <property type="entry name" value="Tubulin/FtsZ_GTPase_sf"/>
</dbReference>
<evidence type="ECO:0000313" key="11">
    <source>
        <dbReference type="Proteomes" id="UP000051124"/>
    </source>
</evidence>
<dbReference type="GO" id="GO:0043093">
    <property type="term" value="P:FtsZ-dependent cytokinesis"/>
    <property type="evidence" value="ECO:0007669"/>
    <property type="project" value="UniProtKB-UniRule"/>
</dbReference>
<evidence type="ECO:0000256" key="4">
    <source>
        <dbReference type="HAMAP-Rule" id="MF_00909"/>
    </source>
</evidence>
<organism evidence="10 11">
    <name type="scientific">candidate division TA06 bacterium DG_26</name>
    <dbReference type="NCBI Taxonomy" id="1703771"/>
    <lineage>
        <taxon>Bacteria</taxon>
        <taxon>Bacteria division TA06</taxon>
    </lineage>
</organism>
<evidence type="ECO:0000256" key="3">
    <source>
        <dbReference type="ARBA" id="ARBA00023134"/>
    </source>
</evidence>
<keyword evidence="4 6" id="KW-0131">Cell cycle</keyword>
<dbReference type="PRINTS" id="PR00423">
    <property type="entry name" value="CELLDVISFTSZ"/>
</dbReference>
<dbReference type="Gene3D" id="3.30.1330.20">
    <property type="entry name" value="Tubulin/FtsZ, C-terminal domain"/>
    <property type="match status" value="1"/>
</dbReference>
<evidence type="ECO:0000256" key="5">
    <source>
        <dbReference type="NCBIfam" id="TIGR00065"/>
    </source>
</evidence>
<evidence type="ECO:0000259" key="9">
    <source>
        <dbReference type="SMART" id="SM00865"/>
    </source>
</evidence>
<keyword evidence="2 4" id="KW-0547">Nucleotide-binding</keyword>
<gene>
    <name evidence="4" type="primary">ftsZ</name>
    <name evidence="10" type="ORF">AMJ40_03645</name>
</gene>
<dbReference type="InterPro" id="IPR008280">
    <property type="entry name" value="Tub_FtsZ_C"/>
</dbReference>
<comment type="function">
    <text evidence="4 6">Essential cell division protein that forms a contractile ring structure (Z ring) at the future cell division site. The regulation of the ring assembly controls the timing and the location of cell division. One of the functions of the FtsZ ring is to recruit other cell division proteins to the septum to produce a new cell wall between the dividing cells. Binds GTP and shows GTPase activity.</text>
</comment>
<dbReference type="GO" id="GO:0051258">
    <property type="term" value="P:protein polymerization"/>
    <property type="evidence" value="ECO:0007669"/>
    <property type="project" value="UniProtKB-UniRule"/>
</dbReference>
<dbReference type="Proteomes" id="UP000051124">
    <property type="component" value="Unassembled WGS sequence"/>
</dbReference>
<dbReference type="PATRIC" id="fig|1703771.3.peg.1049"/>
<feature type="compositionally biased region" description="Basic and acidic residues" evidence="7">
    <location>
        <begin position="336"/>
        <end position="353"/>
    </location>
</feature>
<feature type="domain" description="Tubulin/FtsZ GTPase" evidence="8">
    <location>
        <begin position="13"/>
        <end position="205"/>
    </location>
</feature>
<dbReference type="PROSITE" id="PS01135">
    <property type="entry name" value="FTSZ_2"/>
    <property type="match status" value="1"/>
</dbReference>
<dbReference type="GO" id="GO:0003924">
    <property type="term" value="F:GTPase activity"/>
    <property type="evidence" value="ECO:0007669"/>
    <property type="project" value="UniProtKB-UniRule"/>
</dbReference>
<evidence type="ECO:0000256" key="1">
    <source>
        <dbReference type="ARBA" id="ARBA00009690"/>
    </source>
</evidence>
<dbReference type="Gene3D" id="3.40.50.1440">
    <property type="entry name" value="Tubulin/FtsZ, GTPase domain"/>
    <property type="match status" value="1"/>
</dbReference>
<feature type="binding site" evidence="4">
    <location>
        <position position="187"/>
    </location>
    <ligand>
        <name>GTP</name>
        <dbReference type="ChEBI" id="CHEBI:37565"/>
    </ligand>
</feature>
<dbReference type="SMART" id="SM00864">
    <property type="entry name" value="Tubulin"/>
    <property type="match status" value="1"/>
</dbReference>
<reference evidence="10 11" key="1">
    <citation type="journal article" date="2015" name="Microbiome">
        <title>Genomic resolution of linkages in carbon, nitrogen, and sulfur cycling among widespread estuary sediment bacteria.</title>
        <authorList>
            <person name="Baker B.J."/>
            <person name="Lazar C.S."/>
            <person name="Teske A.P."/>
            <person name="Dick G.J."/>
        </authorList>
    </citation>
    <scope>NUCLEOTIDE SEQUENCE [LARGE SCALE GENOMIC DNA]</scope>
    <source>
        <strain evidence="10">DG_26</strain>
    </source>
</reference>
<dbReference type="InterPro" id="IPR024757">
    <property type="entry name" value="FtsZ_C"/>
</dbReference>
<dbReference type="SUPFAM" id="SSF55307">
    <property type="entry name" value="Tubulin C-terminal domain-like"/>
    <property type="match status" value="1"/>
</dbReference>
<feature type="binding site" evidence="4">
    <location>
        <position position="143"/>
    </location>
    <ligand>
        <name>GTP</name>
        <dbReference type="ChEBI" id="CHEBI:37565"/>
    </ligand>
</feature>
<evidence type="ECO:0000313" key="10">
    <source>
        <dbReference type="EMBL" id="KPJ50172.1"/>
    </source>
</evidence>
<dbReference type="PROSITE" id="PS01134">
    <property type="entry name" value="FTSZ_1"/>
    <property type="match status" value="1"/>
</dbReference>
<dbReference type="GO" id="GO:0005737">
    <property type="term" value="C:cytoplasm"/>
    <property type="evidence" value="ECO:0007669"/>
    <property type="project" value="UniProtKB-SubCell"/>
</dbReference>
<sequence length="376" mass="40357">MLEFVEERVKTPDIKVVGLGGAGCNAVTRMVEQGLRGVDLLGLNTDVQDLTHCLAAKKMQIGIELTKGMGSGGIPDIGRRAAEEDREKIEEVLEGADMVFITAGMGGGTGTGASPVVAKIAKEFGALTVAIVTKPFEFEGKRRMNVAEQGIDELRREVDTVICIANQRLLAIVGKQTPIGEAFRQADQVLYHATRGISDLITEPGLVNLDFADVRTVMLEGSDAFMGTGIGNGENRARDAAEQAICCPLLEDISITGAKGLLVNISGGKDLTLFEASDAATVIKEAAGNEANVLWGVMVNEEADGDVRVTVIATGIGHGKGLDRLAEIPSFSKEDLERPTFKRRAKPEEKPDSPKWIPLDPEDLETPTFIRKRNEY</sequence>
<feature type="binding site" evidence="4">
    <location>
        <begin position="21"/>
        <end position="25"/>
    </location>
    <ligand>
        <name>GTP</name>
        <dbReference type="ChEBI" id="CHEBI:37565"/>
    </ligand>
</feature>
<comment type="subunit">
    <text evidence="4">Homodimer. Polymerizes to form a dynamic ring structure in a strictly GTP-dependent manner. Interacts directly with several other division proteins.</text>
</comment>
<dbReference type="SMART" id="SM00865">
    <property type="entry name" value="Tubulin_C"/>
    <property type="match status" value="1"/>
</dbReference>
<dbReference type="GO" id="GO:0000917">
    <property type="term" value="P:division septum assembly"/>
    <property type="evidence" value="ECO:0007669"/>
    <property type="project" value="UniProtKB-KW"/>
</dbReference>
<feature type="binding site" evidence="4">
    <location>
        <position position="139"/>
    </location>
    <ligand>
        <name>GTP</name>
        <dbReference type="ChEBI" id="CHEBI:37565"/>
    </ligand>
</feature>
<dbReference type="HAMAP" id="MF_00909">
    <property type="entry name" value="FtsZ"/>
    <property type="match status" value="1"/>
</dbReference>
<dbReference type="AlphaFoldDB" id="A0A0S7WKL7"/>
<comment type="subcellular location">
    <subcellularLocation>
        <location evidence="4">Cytoplasm</location>
    </subcellularLocation>
    <text evidence="4">Assembles at midcell at the inner surface of the cytoplasmic membrane.</text>
</comment>
<feature type="region of interest" description="Disordered" evidence="7">
    <location>
        <begin position="336"/>
        <end position="376"/>
    </location>
</feature>
<dbReference type="InterPro" id="IPR018316">
    <property type="entry name" value="Tubulin/FtsZ_2-layer-sand-dom"/>
</dbReference>
<dbReference type="InterPro" id="IPR003008">
    <property type="entry name" value="Tubulin_FtsZ_GTPase"/>
</dbReference>
<keyword evidence="3 4" id="KW-0342">GTP-binding</keyword>
<feature type="domain" description="Tubulin/FtsZ 2-layer sandwich" evidence="9">
    <location>
        <begin position="207"/>
        <end position="325"/>
    </location>
</feature>
<protein>
    <recommendedName>
        <fullName evidence="4 5">Cell division protein FtsZ</fullName>
    </recommendedName>
</protein>
<dbReference type="PANTHER" id="PTHR30314">
    <property type="entry name" value="CELL DIVISION PROTEIN FTSZ-RELATED"/>
    <property type="match status" value="1"/>
</dbReference>
<evidence type="ECO:0000259" key="8">
    <source>
        <dbReference type="SMART" id="SM00864"/>
    </source>
</evidence>
<comment type="similarity">
    <text evidence="1 4 6">Belongs to the FtsZ family.</text>
</comment>
<dbReference type="GO" id="GO:0005525">
    <property type="term" value="F:GTP binding"/>
    <property type="evidence" value="ECO:0007669"/>
    <property type="project" value="UniProtKB-UniRule"/>
</dbReference>
<dbReference type="InterPro" id="IPR020805">
    <property type="entry name" value="Cell_div_FtsZ_CS"/>
</dbReference>
<dbReference type="FunFam" id="3.40.50.1440:FF:000001">
    <property type="entry name" value="Cell division protein FtsZ"/>
    <property type="match status" value="1"/>
</dbReference>
<keyword evidence="4 6" id="KW-0717">Septation</keyword>
<name>A0A0S7WKL7_UNCT6</name>
<keyword evidence="4" id="KW-0963">Cytoplasm</keyword>
<dbReference type="InterPro" id="IPR045061">
    <property type="entry name" value="FtsZ/CetZ"/>
</dbReference>
<accession>A0A0S7WKL7</accession>
<dbReference type="Pfam" id="PF12327">
    <property type="entry name" value="FtsZ_C"/>
    <property type="match status" value="1"/>
</dbReference>
<evidence type="ECO:0000256" key="6">
    <source>
        <dbReference type="RuleBase" id="RU000631"/>
    </source>
</evidence>
<dbReference type="NCBIfam" id="TIGR00065">
    <property type="entry name" value="ftsZ"/>
    <property type="match status" value="1"/>
</dbReference>